<dbReference type="EMBL" id="MOMC01000017">
    <property type="protein sequence ID" value="ONH31280.1"/>
    <property type="molecule type" value="Genomic_DNA"/>
</dbReference>
<keyword evidence="4" id="KW-0378">Hydrolase</keyword>
<dbReference type="GO" id="GO:0008270">
    <property type="term" value="F:zinc ion binding"/>
    <property type="evidence" value="ECO:0007669"/>
    <property type="project" value="InterPro"/>
</dbReference>
<dbReference type="InterPro" id="IPR003615">
    <property type="entry name" value="HNH_nuc"/>
</dbReference>
<dbReference type="InterPro" id="IPR003870">
    <property type="entry name" value="DUF222"/>
</dbReference>
<dbReference type="Pfam" id="PF02720">
    <property type="entry name" value="DUF222"/>
    <property type="match status" value="1"/>
</dbReference>
<proteinExistence type="inferred from homology"/>
<comment type="caution">
    <text evidence="4">The sequence shown here is derived from an EMBL/GenBank/DDBJ whole genome shotgun (WGS) entry which is preliminary data.</text>
</comment>
<dbReference type="STRING" id="1834516.BL253_10540"/>
<dbReference type="RefSeq" id="WP_076815939.1">
    <property type="nucleotide sequence ID" value="NZ_MOMC01000017.1"/>
</dbReference>
<dbReference type="SMART" id="SM00507">
    <property type="entry name" value="HNHc"/>
    <property type="match status" value="1"/>
</dbReference>
<keyword evidence="4" id="KW-0540">Nuclease</keyword>
<protein>
    <submittedName>
        <fullName evidence="4">HNH endonuclease</fullName>
    </submittedName>
</protein>
<evidence type="ECO:0000256" key="1">
    <source>
        <dbReference type="ARBA" id="ARBA00023450"/>
    </source>
</evidence>
<reference evidence="5" key="1">
    <citation type="submission" date="2016-10" db="EMBL/GenBank/DDBJ databases">
        <title>Frankia sp. NRRL B-16386 Genome sequencing.</title>
        <authorList>
            <person name="Ghodhbane-Gtari F."/>
            <person name="Swanson E."/>
            <person name="Gueddou A."/>
            <person name="Hezbri K."/>
            <person name="Ktari K."/>
            <person name="Nouioui I."/>
            <person name="Morris K."/>
            <person name="Simpson S."/>
            <person name="Abebe-Akele F."/>
            <person name="Thomas K."/>
            <person name="Gtari M."/>
            <person name="Tisa L.S."/>
        </authorList>
    </citation>
    <scope>NUCLEOTIDE SEQUENCE [LARGE SCALE GENOMIC DNA]</scope>
    <source>
        <strain evidence="5">NRRL B-16386</strain>
    </source>
</reference>
<dbReference type="CDD" id="cd00085">
    <property type="entry name" value="HNHc"/>
    <property type="match status" value="1"/>
</dbReference>
<evidence type="ECO:0000313" key="4">
    <source>
        <dbReference type="EMBL" id="ONH31280.1"/>
    </source>
</evidence>
<dbReference type="Proteomes" id="UP000188929">
    <property type="component" value="Unassembled WGS sequence"/>
</dbReference>
<comment type="similarity">
    <text evidence="1">Belongs to the Rv1128c/1148c/1588c/1702c/1945/3466 family.</text>
</comment>
<sequence length="506" mass="53837">MNNLKIDTGSLGSPSPGTGTPTSVVAEVETVPLTELESAICAWAGRIAAATCQLLVMLAAFDRRRGWSGLGMATCAQWLSWRCGLGIRTAQEHLAVAHALEELPAVRAAFAEGRLSYSKVRAVARVAEAATEQTWLSHALHCTAGQLERLASRYHQLTADPARQRAARKVTWDTRADGLFRLQAVLTAEEGVRLATAIDAARATLDDSSPARTGGEAEASPADGEIVNAPRDRRADADALVALADGFLHRPVPDLMSPSHTVTVHVDAETLLSTGQRAVDARGPAREAAGDGGGRPEMPADAVAAATDPDPVSRLVRGLLRCDAEPGIGLPRAALRRLGCDGLVRTLVRDTAGNPLALGRRRRVPNRRLREAVHARDQGTCQYPGCTHTRWLQVHHLLEWLADEGATDLENLTLVCGSHHQLVHDEGIALSRRGDGKIVATLADGFVVIPAPRLNAGPQPAAHLAAVTRDVDADAIRTHDGGRLSWDDSLLVLMQHRRPSAGSPAA</sequence>
<dbReference type="GO" id="GO:0004519">
    <property type="term" value="F:endonuclease activity"/>
    <property type="evidence" value="ECO:0007669"/>
    <property type="project" value="UniProtKB-KW"/>
</dbReference>
<feature type="compositionally biased region" description="Low complexity" evidence="2">
    <location>
        <begin position="8"/>
        <end position="22"/>
    </location>
</feature>
<feature type="domain" description="HNH nuclease" evidence="3">
    <location>
        <begin position="368"/>
        <end position="421"/>
    </location>
</feature>
<dbReference type="Gene3D" id="1.10.30.50">
    <property type="match status" value="1"/>
</dbReference>
<dbReference type="GO" id="GO:0003676">
    <property type="term" value="F:nucleic acid binding"/>
    <property type="evidence" value="ECO:0007669"/>
    <property type="project" value="InterPro"/>
</dbReference>
<gene>
    <name evidence="4" type="ORF">BL253_10540</name>
</gene>
<keyword evidence="5" id="KW-1185">Reference proteome</keyword>
<dbReference type="InterPro" id="IPR002711">
    <property type="entry name" value="HNH"/>
</dbReference>
<evidence type="ECO:0000259" key="3">
    <source>
        <dbReference type="SMART" id="SM00507"/>
    </source>
</evidence>
<feature type="region of interest" description="Disordered" evidence="2">
    <location>
        <begin position="205"/>
        <end position="225"/>
    </location>
</feature>
<dbReference type="Pfam" id="PF01844">
    <property type="entry name" value="HNH"/>
    <property type="match status" value="1"/>
</dbReference>
<feature type="region of interest" description="Disordered" evidence="2">
    <location>
        <begin position="1"/>
        <end position="22"/>
    </location>
</feature>
<accession>A0A1V2IE33</accession>
<feature type="compositionally biased region" description="Basic and acidic residues" evidence="2">
    <location>
        <begin position="279"/>
        <end position="289"/>
    </location>
</feature>
<organism evidence="4 5">
    <name type="scientific">Pseudofrankia asymbiotica</name>
    <dbReference type="NCBI Taxonomy" id="1834516"/>
    <lineage>
        <taxon>Bacteria</taxon>
        <taxon>Bacillati</taxon>
        <taxon>Actinomycetota</taxon>
        <taxon>Actinomycetes</taxon>
        <taxon>Frankiales</taxon>
        <taxon>Frankiaceae</taxon>
        <taxon>Pseudofrankia</taxon>
    </lineage>
</organism>
<feature type="region of interest" description="Disordered" evidence="2">
    <location>
        <begin position="277"/>
        <end position="297"/>
    </location>
</feature>
<name>A0A1V2IE33_9ACTN</name>
<keyword evidence="4" id="KW-0255">Endonuclease</keyword>
<dbReference type="AlphaFoldDB" id="A0A1V2IE33"/>
<evidence type="ECO:0000256" key="2">
    <source>
        <dbReference type="SAM" id="MobiDB-lite"/>
    </source>
</evidence>
<evidence type="ECO:0000313" key="5">
    <source>
        <dbReference type="Proteomes" id="UP000188929"/>
    </source>
</evidence>